<dbReference type="PANTHER" id="PTHR30614">
    <property type="entry name" value="MEMBRANE COMPONENT OF AMINO ACID ABC TRANSPORTER"/>
    <property type="match status" value="1"/>
</dbReference>
<feature type="transmembrane region" description="Helical" evidence="10">
    <location>
        <begin position="89"/>
        <end position="105"/>
    </location>
</feature>
<feature type="transmembrane region" description="Helical" evidence="10">
    <location>
        <begin position="20"/>
        <end position="43"/>
    </location>
</feature>
<keyword evidence="8 10" id="KW-1133">Transmembrane helix</keyword>
<evidence type="ECO:0000256" key="4">
    <source>
        <dbReference type="ARBA" id="ARBA00022475"/>
    </source>
</evidence>
<evidence type="ECO:0000256" key="2">
    <source>
        <dbReference type="ARBA" id="ARBA00010072"/>
    </source>
</evidence>
<feature type="transmembrane region" description="Helical" evidence="10">
    <location>
        <begin position="189"/>
        <end position="211"/>
    </location>
</feature>
<reference evidence="12" key="1">
    <citation type="submission" date="2024-06" db="EMBL/GenBank/DDBJ databases">
        <authorList>
            <person name="Coelho C."/>
            <person name="Bento M."/>
            <person name="Garcia E."/>
            <person name="Camelo A."/>
            <person name="Brandao I."/>
            <person name="Espirito Santo C."/>
            <person name="Trovao J."/>
            <person name="Verissimo A."/>
            <person name="Costa J."/>
            <person name="Tiago I."/>
        </authorList>
    </citation>
    <scope>NUCLEOTIDE SEQUENCE</scope>
    <source>
        <strain evidence="12">KWT182</strain>
    </source>
</reference>
<evidence type="ECO:0000256" key="6">
    <source>
        <dbReference type="ARBA" id="ARBA00022692"/>
    </source>
</evidence>
<evidence type="ECO:0000256" key="1">
    <source>
        <dbReference type="ARBA" id="ARBA00004429"/>
    </source>
</evidence>
<evidence type="ECO:0000256" key="3">
    <source>
        <dbReference type="ARBA" id="ARBA00022448"/>
    </source>
</evidence>
<evidence type="ECO:0000256" key="8">
    <source>
        <dbReference type="ARBA" id="ARBA00022989"/>
    </source>
</evidence>
<dbReference type="GO" id="GO:0022857">
    <property type="term" value="F:transmembrane transporter activity"/>
    <property type="evidence" value="ECO:0007669"/>
    <property type="project" value="InterPro"/>
</dbReference>
<accession>A0AAU7Q5P5</accession>
<feature type="domain" description="ABC transmembrane type-1" evidence="11">
    <location>
        <begin position="19"/>
        <end position="208"/>
    </location>
</feature>
<keyword evidence="9 10" id="KW-0472">Membrane</keyword>
<dbReference type="AlphaFoldDB" id="A0AAU7Q5P5"/>
<keyword evidence="4" id="KW-1003">Cell membrane</keyword>
<organism evidence="12">
    <name type="scientific">Acerihabitans sp. KWT182</name>
    <dbReference type="NCBI Taxonomy" id="3157919"/>
    <lineage>
        <taxon>Bacteria</taxon>
        <taxon>Pseudomonadati</taxon>
        <taxon>Pseudomonadota</taxon>
        <taxon>Gammaproteobacteria</taxon>
        <taxon>Enterobacterales</taxon>
        <taxon>Pectobacteriaceae</taxon>
        <taxon>Acerihabitans</taxon>
    </lineage>
</organism>
<dbReference type="GO" id="GO:0006865">
    <property type="term" value="P:amino acid transport"/>
    <property type="evidence" value="ECO:0007669"/>
    <property type="project" value="UniProtKB-KW"/>
</dbReference>
<dbReference type="SUPFAM" id="SSF161098">
    <property type="entry name" value="MetI-like"/>
    <property type="match status" value="1"/>
</dbReference>
<evidence type="ECO:0000259" key="11">
    <source>
        <dbReference type="PROSITE" id="PS50928"/>
    </source>
</evidence>
<dbReference type="GO" id="GO:0043190">
    <property type="term" value="C:ATP-binding cassette (ABC) transporter complex"/>
    <property type="evidence" value="ECO:0007669"/>
    <property type="project" value="InterPro"/>
</dbReference>
<dbReference type="CDD" id="cd06261">
    <property type="entry name" value="TM_PBP2"/>
    <property type="match status" value="1"/>
</dbReference>
<name>A0AAU7Q5P5_9GAMM</name>
<evidence type="ECO:0000256" key="7">
    <source>
        <dbReference type="ARBA" id="ARBA00022970"/>
    </source>
</evidence>
<proteinExistence type="inferred from homology"/>
<comment type="subcellular location">
    <subcellularLocation>
        <location evidence="1">Cell inner membrane</location>
        <topology evidence="1">Multi-pass membrane protein</topology>
    </subcellularLocation>
    <subcellularLocation>
        <location evidence="10">Cell membrane</location>
        <topology evidence="10">Multi-pass membrane protein</topology>
    </subcellularLocation>
</comment>
<dbReference type="InterPro" id="IPR043429">
    <property type="entry name" value="ArtM/GltK/GlnP/TcyL/YhdX-like"/>
</dbReference>
<dbReference type="Pfam" id="PF00528">
    <property type="entry name" value="BPD_transp_1"/>
    <property type="match status" value="1"/>
</dbReference>
<dbReference type="PROSITE" id="PS50928">
    <property type="entry name" value="ABC_TM1"/>
    <property type="match status" value="1"/>
</dbReference>
<gene>
    <name evidence="12" type="ORF">ABK905_17250</name>
</gene>
<feature type="transmembrane region" description="Helical" evidence="10">
    <location>
        <begin position="55"/>
        <end position="77"/>
    </location>
</feature>
<keyword evidence="7" id="KW-0029">Amino-acid transport</keyword>
<evidence type="ECO:0000313" key="12">
    <source>
        <dbReference type="EMBL" id="XBS68454.1"/>
    </source>
</evidence>
<protein>
    <submittedName>
        <fullName evidence="12">Amino acid ABC transporter permease</fullName>
    </submittedName>
</protein>
<dbReference type="PANTHER" id="PTHR30614:SF0">
    <property type="entry name" value="L-CYSTINE TRANSPORT SYSTEM PERMEASE PROTEIN TCYL"/>
    <property type="match status" value="1"/>
</dbReference>
<dbReference type="NCBIfam" id="TIGR01726">
    <property type="entry name" value="HEQRo_perm_3TM"/>
    <property type="match status" value="1"/>
</dbReference>
<keyword evidence="6 10" id="KW-0812">Transmembrane</keyword>
<keyword evidence="5" id="KW-0997">Cell inner membrane</keyword>
<dbReference type="InterPro" id="IPR010065">
    <property type="entry name" value="AA_ABC_transptr_permease_3TM"/>
</dbReference>
<dbReference type="Gene3D" id="1.10.3720.10">
    <property type="entry name" value="MetI-like"/>
    <property type="match status" value="1"/>
</dbReference>
<evidence type="ECO:0000256" key="10">
    <source>
        <dbReference type="RuleBase" id="RU363032"/>
    </source>
</evidence>
<evidence type="ECO:0000256" key="5">
    <source>
        <dbReference type="ARBA" id="ARBA00022519"/>
    </source>
</evidence>
<comment type="similarity">
    <text evidence="2">Belongs to the binding-protein-dependent transport system permease family. HisMQ subfamily.</text>
</comment>
<evidence type="ECO:0000256" key="9">
    <source>
        <dbReference type="ARBA" id="ARBA00023136"/>
    </source>
</evidence>
<dbReference type="InterPro" id="IPR035906">
    <property type="entry name" value="MetI-like_sf"/>
</dbReference>
<feature type="transmembrane region" description="Helical" evidence="10">
    <location>
        <begin position="126"/>
        <end position="147"/>
    </location>
</feature>
<dbReference type="EMBL" id="CP157947">
    <property type="protein sequence ID" value="XBS68454.1"/>
    <property type="molecule type" value="Genomic_DNA"/>
</dbReference>
<keyword evidence="3 10" id="KW-0813">Transport</keyword>
<dbReference type="InterPro" id="IPR000515">
    <property type="entry name" value="MetI-like"/>
</dbReference>
<sequence length="222" mass="24475">MTFDWHYILDNLPALYAGWLMTLRLSIISIVISAVLGAILASVQISASGTKIASVIKGYVMFIRNTPLLLQIFFIYFGLPEIGLKLSPFNSGVLALSLWAVAYNIENFRAGLAAVSHGLKEASQALGLSVVLYHLLVAWPLALRIALPSLLYTAIGVLKNSSYMQVIGLAELTYVAVDKVSLEFKTIEMFSAITVIYIATVFVLSIMLRLLETRMNRPFIRS</sequence>